<dbReference type="AlphaFoldDB" id="A0A6P1Q3I6"/>
<evidence type="ECO:0000313" key="4">
    <source>
        <dbReference type="Proteomes" id="UP000464053"/>
    </source>
</evidence>
<gene>
    <name evidence="3" type="ORF">C7M51_02727</name>
</gene>
<dbReference type="PANTHER" id="PTHR37089:SF1">
    <property type="entry name" value="MEMBRANE PROTEIN"/>
    <property type="match status" value="1"/>
</dbReference>
<dbReference type="InterPro" id="IPR007893">
    <property type="entry name" value="Spore_coat_U/FanG"/>
</dbReference>
<evidence type="ECO:0000313" key="3">
    <source>
        <dbReference type="EMBL" id="QHM72415.1"/>
    </source>
</evidence>
<dbReference type="OrthoDB" id="8901110at2"/>
<feature type="chain" id="PRO_5026691539" description="Spore coat protein U/FanG domain-containing protein" evidence="1">
    <location>
        <begin position="22"/>
        <end position="328"/>
    </location>
</feature>
<protein>
    <recommendedName>
        <fullName evidence="2">Spore coat protein U/FanG domain-containing protein</fullName>
    </recommendedName>
</protein>
<dbReference type="PANTHER" id="PTHR37089">
    <property type="entry name" value="PROTEIN U-RELATED"/>
    <property type="match status" value="1"/>
</dbReference>
<dbReference type="SMART" id="SM00972">
    <property type="entry name" value="SCPU"/>
    <property type="match status" value="2"/>
</dbReference>
<evidence type="ECO:0000259" key="2">
    <source>
        <dbReference type="Pfam" id="PF05229"/>
    </source>
</evidence>
<dbReference type="Proteomes" id="UP000464053">
    <property type="component" value="Chromosome"/>
</dbReference>
<dbReference type="RefSeq" id="WP_160622293.1">
    <property type="nucleotide sequence ID" value="NZ_CP028271.1"/>
</dbReference>
<name>A0A6P1Q3I6_9GAMM</name>
<feature type="signal peptide" evidence="1">
    <location>
        <begin position="1"/>
        <end position="21"/>
    </location>
</feature>
<feature type="domain" description="Spore coat protein U/FanG" evidence="2">
    <location>
        <begin position="19"/>
        <end position="161"/>
    </location>
</feature>
<accession>A0A6P1Q3I6</accession>
<sequence length="328" mass="33423">MRLTLLFFILLLASYSGMLRAACALPASSASFGTVTSFTVNTTASTSSTTANVNCGSGSTLTLLSSNNITLQLASASAVSGNRGALIRAGATGGDAIPVQLCTAANCATEMTIGATPITYSSSQLLNLIGLLGGLNFSIPLYLRTLPGQVVAAGNYTLTLNLAVTYRICTGVAALGICLAGQDQNGSGTIPITLSLTITNDCTTITAPNVSFGSAPLVSGFSSVSQSINVVCTKGSTYTVGLSNGNYANGGVRNMANGANRLSYEIYKGSSSNRWGPVGTERQASSNATAVSSDGLTRTFPYTARILTTQNTPSAGNYTDSVVVDLSF</sequence>
<keyword evidence="1" id="KW-0732">Signal</keyword>
<keyword evidence="4" id="KW-1185">Reference proteome</keyword>
<dbReference type="EMBL" id="CP028271">
    <property type="protein sequence ID" value="QHM72415.1"/>
    <property type="molecule type" value="Genomic_DNA"/>
</dbReference>
<evidence type="ECO:0000256" key="1">
    <source>
        <dbReference type="SAM" id="SignalP"/>
    </source>
</evidence>
<reference evidence="3 4" key="1">
    <citation type="submission" date="2018-03" db="EMBL/GenBank/DDBJ databases">
        <title>Pantoea intestinalis SRCM103226 isolated form the mealworm.</title>
        <authorList>
            <person name="Jeong D.-Y."/>
            <person name="Kim J.W."/>
        </authorList>
    </citation>
    <scope>NUCLEOTIDE SEQUENCE [LARGE SCALE GENOMIC DNA]</scope>
    <source>
        <strain evidence="3 4">SRCM103226</strain>
    </source>
</reference>
<organism evidence="3 4">
    <name type="scientific">Mixta intestinalis</name>
    <dbReference type="NCBI Taxonomy" id="1615494"/>
    <lineage>
        <taxon>Bacteria</taxon>
        <taxon>Pseudomonadati</taxon>
        <taxon>Pseudomonadota</taxon>
        <taxon>Gammaproteobacteria</taxon>
        <taxon>Enterobacterales</taxon>
        <taxon>Erwiniaceae</taxon>
        <taxon>Mixta</taxon>
    </lineage>
</organism>
<dbReference type="InterPro" id="IPR053167">
    <property type="entry name" value="Spore_coat_component"/>
</dbReference>
<feature type="domain" description="Spore coat protein U/FanG" evidence="2">
    <location>
        <begin position="192"/>
        <end position="324"/>
    </location>
</feature>
<proteinExistence type="predicted"/>
<dbReference type="KEGG" id="mint:C7M51_02727"/>
<dbReference type="Pfam" id="PF05229">
    <property type="entry name" value="SCPU"/>
    <property type="match status" value="2"/>
</dbReference>